<evidence type="ECO:0008006" key="5">
    <source>
        <dbReference type="Google" id="ProtNLM"/>
    </source>
</evidence>
<gene>
    <name evidence="3" type="ORF">PEVE_00003631</name>
</gene>
<accession>A0ABN8QAC6</accession>
<organism evidence="3 4">
    <name type="scientific">Porites evermanni</name>
    <dbReference type="NCBI Taxonomy" id="104178"/>
    <lineage>
        <taxon>Eukaryota</taxon>
        <taxon>Metazoa</taxon>
        <taxon>Cnidaria</taxon>
        <taxon>Anthozoa</taxon>
        <taxon>Hexacorallia</taxon>
        <taxon>Scleractinia</taxon>
        <taxon>Fungiina</taxon>
        <taxon>Poritidae</taxon>
        <taxon>Porites</taxon>
    </lineage>
</organism>
<feature type="compositionally biased region" description="Acidic residues" evidence="2">
    <location>
        <begin position="736"/>
        <end position="755"/>
    </location>
</feature>
<reference evidence="3 4" key="1">
    <citation type="submission" date="2022-05" db="EMBL/GenBank/DDBJ databases">
        <authorList>
            <consortium name="Genoscope - CEA"/>
            <person name="William W."/>
        </authorList>
    </citation>
    <scope>NUCLEOTIDE SEQUENCE [LARGE SCALE GENOMIC DNA]</scope>
</reference>
<sequence length="755" mass="84509">KRSSQASAEENKRQRVEECTIHCSDETGDLVSLKDLESWKTLLNTAVIRNHEGILSIAKALKEGEIPRISYHRKCRSIFTLKRDLKKLSQSVIQVEEQEDTSEIPRISYHRKCRSIFTLKRDLKKLSQSVIQVEEQEDTSSRRSSIRQPVTTQTSWPPQPCELTENAVTIPDDLKEFLFTLLTGNTGFPGLQSCSEKVSRLITSFGQDLVFGASGGRQKPPKHILLPYAVKSLTNNVELIHILNRCGHGIAYSQLEEINTALCLQKLAVTSRNEVPLPDNIRPFINTTLAWDNIDRLEETLSGEGTSHRVNGIAVQANQFGPHPQSVSVPIIMKSKKRSIETVDDEPLPVYNVGERCGPHSRGYVEVTLNQIMEHLQDLVCLSTGKVATPDVEHDLLQAKDIGEKTYKAFREQRLQSNPPKVKFHYTITKAKLKTFTHLNKKVSVKAGRNQELILKADRRLFAQMIKDKCIEKLSGKTLVVTCGNSCYQLSSGVVQPISELESTQEEADTRMLLHSLHAARSRFDSVVIVSEDTDVLVLLLAFKSFIPSSVFIKCGSQTRVKYIEVSRIVESVGATVCRSLLGFHAFSGCDTVSAFAGRGKVVGYRIVTRNVEFQEMFQQLGMEWNLLDDLHHSLQKFTCTMYCSTPGTSDINELRYRLLQRCPDIPSPVGSGWCTEDGRLVIDWMGGQPAPQAVLELLSCQCSRSCKLPSCSCILNGLKCTDMCRLQDCTNKPEDDNDAVSVDGDDDDAEDSDW</sequence>
<dbReference type="PANTHER" id="PTHR46704">
    <property type="entry name" value="CXC DOMAIN-CONTAINING PROTEIN-RELATED"/>
    <property type="match status" value="1"/>
</dbReference>
<comment type="caution">
    <text evidence="3">The sequence shown here is derived from an EMBL/GenBank/DDBJ whole genome shotgun (WGS) entry which is preliminary data.</text>
</comment>
<protein>
    <recommendedName>
        <fullName evidence="5">Tesmin/TSO1-like CXC domain-containing protein</fullName>
    </recommendedName>
</protein>
<dbReference type="Proteomes" id="UP001159427">
    <property type="component" value="Unassembled WGS sequence"/>
</dbReference>
<feature type="coiled-coil region" evidence="1">
    <location>
        <begin position="78"/>
        <end position="136"/>
    </location>
</feature>
<keyword evidence="4" id="KW-1185">Reference proteome</keyword>
<evidence type="ECO:0000313" key="3">
    <source>
        <dbReference type="EMBL" id="CAH3160564.1"/>
    </source>
</evidence>
<feature type="region of interest" description="Disordered" evidence="2">
    <location>
        <begin position="137"/>
        <end position="158"/>
    </location>
</feature>
<feature type="compositionally biased region" description="Polar residues" evidence="2">
    <location>
        <begin position="142"/>
        <end position="156"/>
    </location>
</feature>
<dbReference type="EMBL" id="CALNXI010001218">
    <property type="protein sequence ID" value="CAH3160564.1"/>
    <property type="molecule type" value="Genomic_DNA"/>
</dbReference>
<feature type="non-terminal residue" evidence="3">
    <location>
        <position position="1"/>
    </location>
</feature>
<name>A0ABN8QAC6_9CNID</name>
<proteinExistence type="predicted"/>
<feature type="region of interest" description="Disordered" evidence="2">
    <location>
        <begin position="733"/>
        <end position="755"/>
    </location>
</feature>
<evidence type="ECO:0000256" key="2">
    <source>
        <dbReference type="SAM" id="MobiDB-lite"/>
    </source>
</evidence>
<evidence type="ECO:0000256" key="1">
    <source>
        <dbReference type="SAM" id="Coils"/>
    </source>
</evidence>
<dbReference type="PANTHER" id="PTHR46704:SF9">
    <property type="entry name" value="BHLH DOMAIN-CONTAINING PROTEIN"/>
    <property type="match status" value="1"/>
</dbReference>
<evidence type="ECO:0000313" key="4">
    <source>
        <dbReference type="Proteomes" id="UP001159427"/>
    </source>
</evidence>
<keyword evidence="1" id="KW-0175">Coiled coil</keyword>